<gene>
    <name evidence="1" type="ORF">KPL71_002538</name>
</gene>
<sequence>MEQVNEREDFTLVTRKPYFGLPTACPICLPVYIYLKFARLPFHLAFNSTYPDSDIIPYVESGTYVACNNENGGVIECLKKDGIVDLDNGYQSVPEWISMKALISSWLEEALIYELWVGSDGNSVRKIYYPDLAWPIGKVLFLQQVRTVKQQLGITKENSDRREEEIYNRASIAYRALSTRLGEESFLFENRPSSVDAILLAHVLVTLHALPETSLLKSKLLEHGNLVRYAEKLKTEFVEAGSSSSIPPFPSDPSSSTPRKGPSHWSSKPKPKPKREKTEEEKTFRRRAKYFLATQLVAIVLFLSVMNIYDISEPELDNEGDIDFD</sequence>
<name>A0ACB8P6M3_CITSI</name>
<protein>
    <submittedName>
        <fullName evidence="1">Mitochondrial outer membrane import complex protein METAXIN</fullName>
    </submittedName>
</protein>
<dbReference type="EMBL" id="CM039170">
    <property type="protein sequence ID" value="KAH9805792.1"/>
    <property type="molecule type" value="Genomic_DNA"/>
</dbReference>
<accession>A0ACB8P6M3</accession>
<evidence type="ECO:0000313" key="2">
    <source>
        <dbReference type="Proteomes" id="UP000829398"/>
    </source>
</evidence>
<comment type="caution">
    <text evidence="1">The sequence shown here is derived from an EMBL/GenBank/DDBJ whole genome shotgun (WGS) entry which is preliminary data.</text>
</comment>
<reference evidence="2" key="1">
    <citation type="journal article" date="2023" name="Hortic. Res.">
        <title>A chromosome-level phased genome enabling allele-level studies in sweet orange: a case study on citrus Huanglongbing tolerance.</title>
        <authorList>
            <person name="Wu B."/>
            <person name="Yu Q."/>
            <person name="Deng Z."/>
            <person name="Duan Y."/>
            <person name="Luo F."/>
            <person name="Gmitter F. Jr."/>
        </authorList>
    </citation>
    <scope>NUCLEOTIDE SEQUENCE [LARGE SCALE GENOMIC DNA]</scope>
    <source>
        <strain evidence="2">cv. Valencia</strain>
    </source>
</reference>
<organism evidence="1 2">
    <name type="scientific">Citrus sinensis</name>
    <name type="common">Sweet orange</name>
    <name type="synonym">Citrus aurantium var. sinensis</name>
    <dbReference type="NCBI Taxonomy" id="2711"/>
    <lineage>
        <taxon>Eukaryota</taxon>
        <taxon>Viridiplantae</taxon>
        <taxon>Streptophyta</taxon>
        <taxon>Embryophyta</taxon>
        <taxon>Tracheophyta</taxon>
        <taxon>Spermatophyta</taxon>
        <taxon>Magnoliopsida</taxon>
        <taxon>eudicotyledons</taxon>
        <taxon>Gunneridae</taxon>
        <taxon>Pentapetalae</taxon>
        <taxon>rosids</taxon>
        <taxon>malvids</taxon>
        <taxon>Sapindales</taxon>
        <taxon>Rutaceae</taxon>
        <taxon>Aurantioideae</taxon>
        <taxon>Citrus</taxon>
    </lineage>
</organism>
<keyword evidence="2" id="KW-1185">Reference proteome</keyword>
<dbReference type="Proteomes" id="UP000829398">
    <property type="component" value="Chromosome 1"/>
</dbReference>
<proteinExistence type="predicted"/>
<evidence type="ECO:0000313" key="1">
    <source>
        <dbReference type="EMBL" id="KAH9805792.1"/>
    </source>
</evidence>